<keyword evidence="4" id="KW-1185">Reference proteome</keyword>
<dbReference type="PANTHER" id="PTHR14334">
    <property type="entry name" value="B-CELL ANTIGEN RECEPTOR COMPLEX-ASSOCIATED PROTEIN"/>
    <property type="match status" value="1"/>
</dbReference>
<dbReference type="Pfam" id="PF07686">
    <property type="entry name" value="V-set"/>
    <property type="match status" value="1"/>
</dbReference>
<accession>A0A7M4E745</accession>
<protein>
    <recommendedName>
        <fullName evidence="2">Ig-like domain-containing protein</fullName>
    </recommendedName>
</protein>
<dbReference type="OMA" id="YFCEINV"/>
<feature type="domain" description="Ig-like" evidence="2">
    <location>
        <begin position="16"/>
        <end position="103"/>
    </location>
</feature>
<sequence>MLSWEGSEEFTDIDTLKVSQTPTKIIASAGQSVEVTCTWENHDRVERYRVTWEKQNLSSEGPSTEKLKEEVCNTSSTVHTNKAMLELKPVNVNNTGIYFCEINVEIPYLKRGKGNGTTLIVHWSSCLPPCLLPKQGVRPHRGCTPYVSSLSTILCMCYPAADLVNLLQPNRSAHVDM</sequence>
<dbReference type="InterPro" id="IPR036179">
    <property type="entry name" value="Ig-like_dom_sf"/>
</dbReference>
<evidence type="ECO:0000256" key="1">
    <source>
        <dbReference type="ARBA" id="ARBA00023319"/>
    </source>
</evidence>
<dbReference type="GO" id="GO:0050853">
    <property type="term" value="P:B cell receptor signaling pathway"/>
    <property type="evidence" value="ECO:0007669"/>
    <property type="project" value="TreeGrafter"/>
</dbReference>
<dbReference type="SUPFAM" id="SSF48726">
    <property type="entry name" value="Immunoglobulin"/>
    <property type="match status" value="1"/>
</dbReference>
<name>A0A7M4E745_CROPO</name>
<evidence type="ECO:0000259" key="2">
    <source>
        <dbReference type="PROSITE" id="PS50835"/>
    </source>
</evidence>
<dbReference type="InterPro" id="IPR013106">
    <property type="entry name" value="Ig_V-set"/>
</dbReference>
<reference evidence="3" key="1">
    <citation type="submission" date="2025-08" db="UniProtKB">
        <authorList>
            <consortium name="Ensembl"/>
        </authorList>
    </citation>
    <scope>IDENTIFICATION</scope>
</reference>
<evidence type="ECO:0000313" key="4">
    <source>
        <dbReference type="Proteomes" id="UP000594220"/>
    </source>
</evidence>
<dbReference type="Gene3D" id="2.60.40.10">
    <property type="entry name" value="Immunoglobulins"/>
    <property type="match status" value="1"/>
</dbReference>
<organism evidence="3 4">
    <name type="scientific">Crocodylus porosus</name>
    <name type="common">Saltwater crocodile</name>
    <name type="synonym">Estuarine crocodile</name>
    <dbReference type="NCBI Taxonomy" id="8502"/>
    <lineage>
        <taxon>Eukaryota</taxon>
        <taxon>Metazoa</taxon>
        <taxon>Chordata</taxon>
        <taxon>Craniata</taxon>
        <taxon>Vertebrata</taxon>
        <taxon>Euteleostomi</taxon>
        <taxon>Archelosauria</taxon>
        <taxon>Archosauria</taxon>
        <taxon>Crocodylia</taxon>
        <taxon>Longirostres</taxon>
        <taxon>Crocodylidae</taxon>
        <taxon>Crocodylus</taxon>
    </lineage>
</organism>
<dbReference type="AlphaFoldDB" id="A0A7M4E745"/>
<reference evidence="3" key="2">
    <citation type="submission" date="2025-09" db="UniProtKB">
        <authorList>
            <consortium name="Ensembl"/>
        </authorList>
    </citation>
    <scope>IDENTIFICATION</scope>
</reference>
<evidence type="ECO:0000313" key="3">
    <source>
        <dbReference type="Ensembl" id="ENSCPRP00005005065.1"/>
    </source>
</evidence>
<dbReference type="GO" id="GO:0009897">
    <property type="term" value="C:external side of plasma membrane"/>
    <property type="evidence" value="ECO:0007669"/>
    <property type="project" value="TreeGrafter"/>
</dbReference>
<dbReference type="GO" id="GO:0030183">
    <property type="term" value="P:B cell differentiation"/>
    <property type="evidence" value="ECO:0007669"/>
    <property type="project" value="TreeGrafter"/>
</dbReference>
<proteinExistence type="predicted"/>
<dbReference type="InterPro" id="IPR007110">
    <property type="entry name" value="Ig-like_dom"/>
</dbReference>
<keyword evidence="1" id="KW-0393">Immunoglobulin domain</keyword>
<dbReference type="PROSITE" id="PS50835">
    <property type="entry name" value="IG_LIKE"/>
    <property type="match status" value="1"/>
</dbReference>
<dbReference type="PANTHER" id="PTHR14334:SF3">
    <property type="entry name" value="TRANSMEMBRANE AND IMMUNOGLOBULIN DOMAIN CONTAINING 2"/>
    <property type="match status" value="1"/>
</dbReference>
<dbReference type="Proteomes" id="UP000594220">
    <property type="component" value="Unplaced"/>
</dbReference>
<dbReference type="SMART" id="SM00409">
    <property type="entry name" value="IG"/>
    <property type="match status" value="1"/>
</dbReference>
<dbReference type="GO" id="GO:0019815">
    <property type="term" value="C:B cell receptor complex"/>
    <property type="evidence" value="ECO:0007669"/>
    <property type="project" value="TreeGrafter"/>
</dbReference>
<dbReference type="GeneTree" id="ENSGT01030000236356"/>
<dbReference type="InterPro" id="IPR003599">
    <property type="entry name" value="Ig_sub"/>
</dbReference>
<dbReference type="Ensembl" id="ENSCPRT00005005920.1">
    <property type="protein sequence ID" value="ENSCPRP00005005065.1"/>
    <property type="gene ID" value="ENSCPRG00005003633.1"/>
</dbReference>
<dbReference type="InterPro" id="IPR013783">
    <property type="entry name" value="Ig-like_fold"/>
</dbReference>